<proteinExistence type="predicted"/>
<dbReference type="EMBL" id="QYOH01000038">
    <property type="protein sequence ID" value="TXU31307.1"/>
    <property type="molecule type" value="Genomic_DNA"/>
</dbReference>
<dbReference type="AlphaFoldDB" id="A0A3E1VZE6"/>
<accession>A0A3E1VZE6</accession>
<gene>
    <name evidence="1" type="ORF">D4N09_21885</name>
</gene>
<reference evidence="1 2" key="1">
    <citation type="submission" date="2018-09" db="EMBL/GenBank/DDBJ databases">
        <title>Persistent metagenomic signatures of early life antibiotic treatment in the infant gut microbiota and resistome.</title>
        <authorList>
            <person name="Gasparrini A.J."/>
        </authorList>
    </citation>
    <scope>NUCLEOTIDE SEQUENCE [LARGE SCALE GENOMIC DNA]</scope>
    <source>
        <strain evidence="1 2">T0181B.E-10</strain>
    </source>
</reference>
<comment type="caution">
    <text evidence="1">The sequence shown here is derived from an EMBL/GenBank/DDBJ whole genome shotgun (WGS) entry which is preliminary data.</text>
</comment>
<name>A0A3E1VZE6_ECOLX</name>
<organism evidence="1 2">
    <name type="scientific">Escherichia coli</name>
    <dbReference type="NCBI Taxonomy" id="562"/>
    <lineage>
        <taxon>Bacteria</taxon>
        <taxon>Pseudomonadati</taxon>
        <taxon>Pseudomonadota</taxon>
        <taxon>Gammaproteobacteria</taxon>
        <taxon>Enterobacterales</taxon>
        <taxon>Enterobacteriaceae</taxon>
        <taxon>Escherichia</taxon>
    </lineage>
</organism>
<sequence>MHAKNLRNFVYYCAVSNELFSAQKMDGKFVRGRKNFMDAKHEKRFVSLFDLHDSFRPDLYFPFLLVAGRYLQGHVS</sequence>
<evidence type="ECO:0000313" key="1">
    <source>
        <dbReference type="EMBL" id="TXU31307.1"/>
    </source>
</evidence>
<dbReference type="Proteomes" id="UP000460654">
    <property type="component" value="Unassembled WGS sequence"/>
</dbReference>
<evidence type="ECO:0000313" key="2">
    <source>
        <dbReference type="Proteomes" id="UP000460654"/>
    </source>
</evidence>
<protein>
    <submittedName>
        <fullName evidence="1">Uncharacterized protein</fullName>
    </submittedName>
</protein>